<dbReference type="Proteomes" id="UP000320876">
    <property type="component" value="Unassembled WGS sequence"/>
</dbReference>
<evidence type="ECO:0000259" key="6">
    <source>
        <dbReference type="PROSITE" id="PS50893"/>
    </source>
</evidence>
<dbReference type="GO" id="GO:0005524">
    <property type="term" value="F:ATP binding"/>
    <property type="evidence" value="ECO:0007669"/>
    <property type="project" value="UniProtKB-KW"/>
</dbReference>
<accession>A0A542DR73</accession>
<dbReference type="Gene3D" id="3.40.50.300">
    <property type="entry name" value="P-loop containing nucleotide triphosphate hydrolases"/>
    <property type="match status" value="1"/>
</dbReference>
<keyword evidence="5" id="KW-0046">Antibiotic resistance</keyword>
<keyword evidence="2" id="KW-0813">Transport</keyword>
<name>A0A542DR73_AMYCI</name>
<dbReference type="GO" id="GO:0046677">
    <property type="term" value="P:response to antibiotic"/>
    <property type="evidence" value="ECO:0007669"/>
    <property type="project" value="UniProtKB-KW"/>
</dbReference>
<dbReference type="PANTHER" id="PTHR42711">
    <property type="entry name" value="ABC TRANSPORTER ATP-BINDING PROTEIN"/>
    <property type="match status" value="1"/>
</dbReference>
<evidence type="ECO:0000256" key="5">
    <source>
        <dbReference type="ARBA" id="ARBA00023251"/>
    </source>
</evidence>
<gene>
    <name evidence="7" type="ORF">FB471_5373</name>
</gene>
<dbReference type="InterPro" id="IPR003439">
    <property type="entry name" value="ABC_transporter-like_ATP-bd"/>
</dbReference>
<dbReference type="PANTHER" id="PTHR42711:SF19">
    <property type="entry name" value="DOXORUBICIN RESISTANCE ATP-BINDING PROTEIN DRRA"/>
    <property type="match status" value="1"/>
</dbReference>
<dbReference type="PROSITE" id="PS50893">
    <property type="entry name" value="ABC_TRANSPORTER_2"/>
    <property type="match status" value="1"/>
</dbReference>
<evidence type="ECO:0000256" key="2">
    <source>
        <dbReference type="ARBA" id="ARBA00022448"/>
    </source>
</evidence>
<dbReference type="RefSeq" id="WP_142001051.1">
    <property type="nucleotide sequence ID" value="NZ_VFML01000001.1"/>
</dbReference>
<evidence type="ECO:0000256" key="3">
    <source>
        <dbReference type="ARBA" id="ARBA00022741"/>
    </source>
</evidence>
<evidence type="ECO:0000256" key="1">
    <source>
        <dbReference type="ARBA" id="ARBA00004202"/>
    </source>
</evidence>
<dbReference type="OrthoDB" id="9804819at2"/>
<keyword evidence="4 7" id="KW-0067">ATP-binding</keyword>
<reference evidence="7 8" key="1">
    <citation type="submission" date="2019-06" db="EMBL/GenBank/DDBJ databases">
        <title>Sequencing the genomes of 1000 actinobacteria strains.</title>
        <authorList>
            <person name="Klenk H.-P."/>
        </authorList>
    </citation>
    <scope>NUCLEOTIDE SEQUENCE [LARGE SCALE GENOMIC DNA]</scope>
    <source>
        <strain evidence="7 8">DSM 45679</strain>
    </source>
</reference>
<comment type="caution">
    <text evidence="7">The sequence shown here is derived from an EMBL/GenBank/DDBJ whole genome shotgun (WGS) entry which is preliminary data.</text>
</comment>
<dbReference type="InterPro" id="IPR027417">
    <property type="entry name" value="P-loop_NTPase"/>
</dbReference>
<dbReference type="GO" id="GO:0016887">
    <property type="term" value="F:ATP hydrolysis activity"/>
    <property type="evidence" value="ECO:0007669"/>
    <property type="project" value="InterPro"/>
</dbReference>
<evidence type="ECO:0000313" key="7">
    <source>
        <dbReference type="EMBL" id="TQJ05536.1"/>
    </source>
</evidence>
<keyword evidence="3" id="KW-0547">Nucleotide-binding</keyword>
<dbReference type="InterPro" id="IPR017871">
    <property type="entry name" value="ABC_transporter-like_CS"/>
</dbReference>
<dbReference type="SMART" id="SM00382">
    <property type="entry name" value="AAA"/>
    <property type="match status" value="1"/>
</dbReference>
<dbReference type="SUPFAM" id="SSF52540">
    <property type="entry name" value="P-loop containing nucleoside triphosphate hydrolases"/>
    <property type="match status" value="1"/>
</dbReference>
<dbReference type="Pfam" id="PF00005">
    <property type="entry name" value="ABC_tran"/>
    <property type="match status" value="1"/>
</dbReference>
<dbReference type="PROSITE" id="PS00211">
    <property type="entry name" value="ABC_TRANSPORTER_1"/>
    <property type="match status" value="1"/>
</dbReference>
<dbReference type="GO" id="GO:0005886">
    <property type="term" value="C:plasma membrane"/>
    <property type="evidence" value="ECO:0007669"/>
    <property type="project" value="UniProtKB-SubCell"/>
</dbReference>
<dbReference type="AlphaFoldDB" id="A0A542DR73"/>
<dbReference type="InterPro" id="IPR003593">
    <property type="entry name" value="AAA+_ATPase"/>
</dbReference>
<protein>
    <submittedName>
        <fullName evidence="7">ABC-2 type transport system ATP-binding protein</fullName>
    </submittedName>
</protein>
<comment type="subcellular location">
    <subcellularLocation>
        <location evidence="1">Cell membrane</location>
        <topology evidence="1">Peripheral membrane protein</topology>
    </subcellularLocation>
</comment>
<feature type="domain" description="ABC transporter" evidence="6">
    <location>
        <begin position="6"/>
        <end position="236"/>
    </location>
</feature>
<proteinExistence type="predicted"/>
<sequence length="315" mass="33313">MRHPRIEVAGLGKDYAQVTALTGVNLRAEAGAVLAVLGHNGAGKTTLIDILGTRTRPTAGSARVCGFDVVTDGHEVRRHIGMTGQFVAVDDNLSARGNLVLIARLLGASTRQAKARAVELVESFGLAEAADRPARTYSGGMRRRLDLAAGLVGAPEVLFLDEPTTGLDPVSRSGLWEIVTRLAAAGTTVVLTTQYLEEADRLADQVIVLAMGRIVAEGTPERLKAGIGRRTATLTFADPQATRHAACALERLALRPVPDERARTVTAPVAAAGEITGLVRTLDRLGIGIADLTVTEPTLDDVYLSLHRTSWAGHE</sequence>
<dbReference type="EMBL" id="VFML01000001">
    <property type="protein sequence ID" value="TQJ05536.1"/>
    <property type="molecule type" value="Genomic_DNA"/>
</dbReference>
<evidence type="ECO:0000313" key="8">
    <source>
        <dbReference type="Proteomes" id="UP000320876"/>
    </source>
</evidence>
<dbReference type="InterPro" id="IPR050763">
    <property type="entry name" value="ABC_transporter_ATP-binding"/>
</dbReference>
<keyword evidence="8" id="KW-1185">Reference proteome</keyword>
<organism evidence="7 8">
    <name type="scientific">Amycolatopsis cihanbeyliensis</name>
    <dbReference type="NCBI Taxonomy" id="1128664"/>
    <lineage>
        <taxon>Bacteria</taxon>
        <taxon>Bacillati</taxon>
        <taxon>Actinomycetota</taxon>
        <taxon>Actinomycetes</taxon>
        <taxon>Pseudonocardiales</taxon>
        <taxon>Pseudonocardiaceae</taxon>
        <taxon>Amycolatopsis</taxon>
    </lineage>
</organism>
<evidence type="ECO:0000256" key="4">
    <source>
        <dbReference type="ARBA" id="ARBA00022840"/>
    </source>
</evidence>